<evidence type="ECO:0000313" key="3">
    <source>
        <dbReference type="Proteomes" id="UP001385951"/>
    </source>
</evidence>
<reference evidence="2 3" key="1">
    <citation type="submission" date="2022-09" db="EMBL/GenBank/DDBJ databases">
        <authorList>
            <person name="Palmer J.M."/>
        </authorList>
    </citation>
    <scope>NUCLEOTIDE SEQUENCE [LARGE SCALE GENOMIC DNA]</scope>
    <source>
        <strain evidence="2 3">DSM 7382</strain>
    </source>
</reference>
<dbReference type="PANTHER" id="PTHR34400:SF4">
    <property type="entry name" value="MEMBRANE PROTEIN"/>
    <property type="match status" value="1"/>
</dbReference>
<organism evidence="2 3">
    <name type="scientific">Cerrena zonata</name>
    <dbReference type="NCBI Taxonomy" id="2478898"/>
    <lineage>
        <taxon>Eukaryota</taxon>
        <taxon>Fungi</taxon>
        <taxon>Dikarya</taxon>
        <taxon>Basidiomycota</taxon>
        <taxon>Agaricomycotina</taxon>
        <taxon>Agaricomycetes</taxon>
        <taxon>Polyporales</taxon>
        <taxon>Cerrenaceae</taxon>
        <taxon>Cerrena</taxon>
    </lineage>
</organism>
<keyword evidence="3" id="KW-1185">Reference proteome</keyword>
<name>A0AAW0GS65_9APHY</name>
<dbReference type="InterPro" id="IPR012347">
    <property type="entry name" value="Ferritin-like"/>
</dbReference>
<dbReference type="PANTHER" id="PTHR34400">
    <property type="match status" value="1"/>
</dbReference>
<proteinExistence type="predicted"/>
<dbReference type="EMBL" id="JASBNA010000003">
    <property type="protein sequence ID" value="KAK7693033.1"/>
    <property type="molecule type" value="Genomic_DNA"/>
</dbReference>
<dbReference type="AlphaFoldDB" id="A0AAW0GS65"/>
<dbReference type="Proteomes" id="UP001385951">
    <property type="component" value="Unassembled WGS sequence"/>
</dbReference>
<dbReference type="Pfam" id="PF12902">
    <property type="entry name" value="Ferritin-like"/>
    <property type="match status" value="1"/>
</dbReference>
<sequence>MDHLKKQPIFGKIDDPTTHPFNLPKFGAIPLPKPSQKHASESGKAQIDDLVSLQEHLQTAMMVELSTIPMYLYAMYSVDVSGTPDEQTQNAQQFTFSVLREEMLHLILAGNVLKATGASPKLYLAPHWPTYPMDIAGHSGSLVLNLQSLDLQQLECFLAVEAPTTQGAPLEPDNYDTLGQFYEAIQDALIRLRPHYTNYEYQFAPSDNVFNTDPYGRGGIVVAEDNGSALSALQIIIDQGEGFNETQFENPPGSLANADKGWVMTLAHYYKFKSIYDTKPLPKIYPNLLNPTSNTYKDPNIALTSYWVDSVYCFFLLVIEQTWQASRDTAPTERQQLLNMYFTIMISIIKPVATWLAQQPVPEQPGKNAGAAFNFYDFRVAYKTDPHMTPLKQVKHQADLAIQSFPTAGKTVPQVLVDANSQCMNLTELPFPWQD</sequence>
<accession>A0AAW0GS65</accession>
<dbReference type="InterPro" id="IPR026820">
    <property type="entry name" value="VioB/RebD_dom"/>
</dbReference>
<evidence type="ECO:0000259" key="1">
    <source>
        <dbReference type="Pfam" id="PF12902"/>
    </source>
</evidence>
<gene>
    <name evidence="2" type="ORF">QCA50_002598</name>
</gene>
<comment type="caution">
    <text evidence="2">The sequence shown here is derived from an EMBL/GenBank/DDBJ whole genome shotgun (WGS) entry which is preliminary data.</text>
</comment>
<dbReference type="Gene3D" id="1.20.1260.10">
    <property type="match status" value="1"/>
</dbReference>
<protein>
    <recommendedName>
        <fullName evidence="1">Iminophenyl-pyruvate dimer synthase domain-containing protein</fullName>
    </recommendedName>
</protein>
<evidence type="ECO:0000313" key="2">
    <source>
        <dbReference type="EMBL" id="KAK7693033.1"/>
    </source>
</evidence>
<feature type="domain" description="Iminophenyl-pyruvate dimer synthase" evidence="1">
    <location>
        <begin position="57"/>
        <end position="276"/>
    </location>
</feature>